<protein>
    <submittedName>
        <fullName evidence="1">Uncharacterized protein</fullName>
    </submittedName>
</protein>
<name>M0MSF6_9EURY</name>
<organism evidence="1 2">
    <name type="scientific">Halococcus salifodinae DSM 8989</name>
    <dbReference type="NCBI Taxonomy" id="1227456"/>
    <lineage>
        <taxon>Archaea</taxon>
        <taxon>Methanobacteriati</taxon>
        <taxon>Methanobacteriota</taxon>
        <taxon>Stenosarchaea group</taxon>
        <taxon>Halobacteria</taxon>
        <taxon>Halobacteriales</taxon>
        <taxon>Halococcaceae</taxon>
        <taxon>Halococcus</taxon>
    </lineage>
</organism>
<dbReference type="AlphaFoldDB" id="M0MSF6"/>
<evidence type="ECO:0000313" key="2">
    <source>
        <dbReference type="Proteomes" id="UP000011625"/>
    </source>
</evidence>
<dbReference type="STRING" id="1227456.C450_19034"/>
<dbReference type="InterPro" id="IPR011047">
    <property type="entry name" value="Quinoprotein_ADH-like_sf"/>
</dbReference>
<sequence>MIDPEEVLAKQNGNYHGVTGISETGSLVAISEHNGRVALFGESGSSSYISAPTSRSVSHIHISEDGPKGVLAFMDGGIVMGFGDGETWTHQYNGLWDIAPVHDLSGACVCTRPREGPGTIRYVKGNEEMWGQPLEDAVGERVSASQDAGGVAVATGHYRLDEDPLSRFGTPGILFYEWGEQEWSKETEEDVIGLVFDSDNDRVTAGLDDGSIVSYSLDGEVLTNENGVRKATDKLWSGQNEGGFLSVSEDHTSIVSHTLGVLRCFDTRGNLQWKANIEGMSRDERSVQVDKTGDRVLVTTIDEHAYLVERGDCVWEESYPGGPVWGSLSTDGSTWCIADEDLDTQITTLNVYRDPEHGG</sequence>
<keyword evidence="2" id="KW-1185">Reference proteome</keyword>
<proteinExistence type="predicted"/>
<dbReference type="OrthoDB" id="202493at2157"/>
<evidence type="ECO:0000313" key="1">
    <source>
        <dbReference type="EMBL" id="EMA48662.1"/>
    </source>
</evidence>
<dbReference type="Proteomes" id="UP000011625">
    <property type="component" value="Unassembled WGS sequence"/>
</dbReference>
<gene>
    <name evidence="1" type="ORF">C450_19034</name>
</gene>
<dbReference type="SUPFAM" id="SSF50998">
    <property type="entry name" value="Quinoprotein alcohol dehydrogenase-like"/>
    <property type="match status" value="1"/>
</dbReference>
<accession>M0MSF6</accession>
<reference evidence="1 2" key="1">
    <citation type="journal article" date="2014" name="PLoS Genet.">
        <title>Phylogenetically driven sequencing of extremely halophilic archaea reveals strategies for static and dynamic osmo-response.</title>
        <authorList>
            <person name="Becker E.A."/>
            <person name="Seitzer P.M."/>
            <person name="Tritt A."/>
            <person name="Larsen D."/>
            <person name="Krusor M."/>
            <person name="Yao A.I."/>
            <person name="Wu D."/>
            <person name="Madern D."/>
            <person name="Eisen J.A."/>
            <person name="Darling A.E."/>
            <person name="Facciotti M.T."/>
        </authorList>
    </citation>
    <scope>NUCLEOTIDE SEQUENCE [LARGE SCALE GENOMIC DNA]</scope>
    <source>
        <strain evidence="1 2">DSM 8989</strain>
    </source>
</reference>
<dbReference type="EMBL" id="AOME01000087">
    <property type="protein sequence ID" value="EMA48662.1"/>
    <property type="molecule type" value="Genomic_DNA"/>
</dbReference>
<dbReference type="RefSeq" id="WP_005046197.1">
    <property type="nucleotide sequence ID" value="NZ_AOME01000087.1"/>
</dbReference>
<comment type="caution">
    <text evidence="1">The sequence shown here is derived from an EMBL/GenBank/DDBJ whole genome shotgun (WGS) entry which is preliminary data.</text>
</comment>